<feature type="compositionally biased region" description="Low complexity" evidence="4">
    <location>
        <begin position="417"/>
        <end position="437"/>
    </location>
</feature>
<reference evidence="6 7" key="1">
    <citation type="submission" date="2020-03" db="EMBL/GenBank/DDBJ databases">
        <title>Whole genome shotgun sequence of Phytohabitans suffuscus NBRC 105367.</title>
        <authorList>
            <person name="Komaki H."/>
            <person name="Tamura T."/>
        </authorList>
    </citation>
    <scope>NUCLEOTIDE SEQUENCE [LARGE SCALE GENOMIC DNA]</scope>
    <source>
        <strain evidence="6 7">NBRC 105367</strain>
    </source>
</reference>
<reference evidence="6 7" key="2">
    <citation type="submission" date="2020-03" db="EMBL/GenBank/DDBJ databases">
        <authorList>
            <person name="Ichikawa N."/>
            <person name="Kimura A."/>
            <person name="Kitahashi Y."/>
            <person name="Uohara A."/>
        </authorList>
    </citation>
    <scope>NUCLEOTIDE SEQUENCE [LARGE SCALE GENOMIC DNA]</scope>
    <source>
        <strain evidence="6 7">NBRC 105367</strain>
    </source>
</reference>
<feature type="compositionally biased region" description="Low complexity" evidence="4">
    <location>
        <begin position="502"/>
        <end position="535"/>
    </location>
</feature>
<protein>
    <recommendedName>
        <fullName evidence="5">FAD-binding domain-containing protein</fullName>
    </recommendedName>
</protein>
<feature type="compositionally biased region" description="Low complexity" evidence="4">
    <location>
        <begin position="542"/>
        <end position="555"/>
    </location>
</feature>
<dbReference type="AlphaFoldDB" id="A0A6F8YX45"/>
<name>A0A6F8YX45_9ACTN</name>
<dbReference type="EMBL" id="AP022871">
    <property type="protein sequence ID" value="BCB90745.1"/>
    <property type="molecule type" value="Genomic_DNA"/>
</dbReference>
<accession>A0A6F8YX45</accession>
<dbReference type="InterPro" id="IPR036188">
    <property type="entry name" value="FAD/NAD-bd_sf"/>
</dbReference>
<dbReference type="Proteomes" id="UP000503011">
    <property type="component" value="Chromosome"/>
</dbReference>
<dbReference type="PANTHER" id="PTHR43004">
    <property type="entry name" value="TRK SYSTEM POTASSIUM UPTAKE PROTEIN"/>
    <property type="match status" value="1"/>
</dbReference>
<feature type="region of interest" description="Disordered" evidence="4">
    <location>
        <begin position="410"/>
        <end position="581"/>
    </location>
</feature>
<dbReference type="InterPro" id="IPR002938">
    <property type="entry name" value="FAD-bd"/>
</dbReference>
<comment type="cofactor">
    <cofactor evidence="1">
        <name>FAD</name>
        <dbReference type="ChEBI" id="CHEBI:57692"/>
    </cofactor>
</comment>
<sequence length="814" mass="85372">MTVRDVEFPVATPPDGVAVLVVGAGPVGLSAAVELAGRGVDVAVVDAASRAALVRAGAMGHSPRVVEHFRRWGVLQRVREAWTFPPEWNCGIRVATSLVGHDLVSRQERGFGEAGVRRHSLLPPIRRPQTALQKVFLDHLDERGVTVAGGWSVEALRDTGDAVRTTVVSHATGESRVIRSAYVIGADGGSSTVRHLAGIPREGGYAQEKMFRLVVRAGDVFDRTGAAPSGTNIVFNQRASGFLAAISPHEWRVYAGPYPLDADPPEHELLETARAAFGFDLDLRIASATTYYQATRIAATFRAGRVLLAGDAAHVRTPGGNLGEGFGDVVNLGWKLAAVLGGHGADALLDSYDHERRPHNWRVADHALDRARRGHERLAEIRRVGVPDDADTSAEAEARRERIRGLLAGRAARRRACSSTSGTTRRACCGTRTASSPPRRRGRPTGTRTTPGPATARRTATSTHGATPSTTASATTSRCSCPPPTGRWSAPSPPPPPRGRCRSPSCTSPTGRPARRTPPTTSSSAPTSTSPGGAPSCPPAAPARCSTASWATSPAPARPPAPTSRKVPPMTSHYGDFTAPDGLRTRGTVLVVAGRGETPASYGRFGARLAADAYRVRVLPPPPADLAAALTAAVAGIPDLVRPLVLAGADAGAAAVGALVARPRPEAPWWPDAVVLAGLPGYDAHATAEWDDELDARTHCPVHRGVLTGDATVQRGTLATTVPAALLDAAYGSTAEQPHLLLVGDADPVASRADLARLAKSLPSVRLAVVRGAHHDVLNDLQHRSVAAEVVAFLEAVRGTPPLTPVVHAESSSW</sequence>
<evidence type="ECO:0000259" key="5">
    <source>
        <dbReference type="Pfam" id="PF01494"/>
    </source>
</evidence>
<evidence type="ECO:0000256" key="4">
    <source>
        <dbReference type="SAM" id="MobiDB-lite"/>
    </source>
</evidence>
<dbReference type="Gene3D" id="3.50.50.60">
    <property type="entry name" value="FAD/NAD(P)-binding domain"/>
    <property type="match status" value="1"/>
</dbReference>
<dbReference type="PRINTS" id="PR00420">
    <property type="entry name" value="RNGMNOXGNASE"/>
</dbReference>
<dbReference type="InterPro" id="IPR050641">
    <property type="entry name" value="RIFMO-like"/>
</dbReference>
<evidence type="ECO:0000256" key="2">
    <source>
        <dbReference type="ARBA" id="ARBA00022630"/>
    </source>
</evidence>
<dbReference type="Pfam" id="PF01494">
    <property type="entry name" value="FAD_binding_3"/>
    <property type="match status" value="1"/>
</dbReference>
<feature type="domain" description="FAD-binding" evidence="5">
    <location>
        <begin position="17"/>
        <end position="366"/>
    </location>
</feature>
<keyword evidence="2" id="KW-0285">Flavoprotein</keyword>
<dbReference type="GO" id="GO:0016709">
    <property type="term" value="F:oxidoreductase activity, acting on paired donors, with incorporation or reduction of molecular oxygen, NAD(P)H as one donor, and incorporation of one atom of oxygen"/>
    <property type="evidence" value="ECO:0007669"/>
    <property type="project" value="UniProtKB-ARBA"/>
</dbReference>
<proteinExistence type="predicted"/>
<gene>
    <name evidence="6" type="ORF">Psuf_080580</name>
</gene>
<feature type="compositionally biased region" description="Pro residues" evidence="4">
    <location>
        <begin position="481"/>
        <end position="498"/>
    </location>
</feature>
<feature type="compositionally biased region" description="Low complexity" evidence="4">
    <location>
        <begin position="444"/>
        <end position="477"/>
    </location>
</feature>
<dbReference type="SUPFAM" id="SSF53474">
    <property type="entry name" value="alpha/beta-Hydrolases"/>
    <property type="match status" value="1"/>
</dbReference>
<dbReference type="Gene3D" id="3.30.9.10">
    <property type="entry name" value="D-Amino Acid Oxidase, subunit A, domain 2"/>
    <property type="match status" value="1"/>
</dbReference>
<evidence type="ECO:0000313" key="7">
    <source>
        <dbReference type="Proteomes" id="UP000503011"/>
    </source>
</evidence>
<keyword evidence="3" id="KW-0274">FAD</keyword>
<organism evidence="6 7">
    <name type="scientific">Phytohabitans suffuscus</name>
    <dbReference type="NCBI Taxonomy" id="624315"/>
    <lineage>
        <taxon>Bacteria</taxon>
        <taxon>Bacillati</taxon>
        <taxon>Actinomycetota</taxon>
        <taxon>Actinomycetes</taxon>
        <taxon>Micromonosporales</taxon>
        <taxon>Micromonosporaceae</taxon>
    </lineage>
</organism>
<dbReference type="PANTHER" id="PTHR43004:SF19">
    <property type="entry name" value="BINDING MONOOXYGENASE, PUTATIVE (JCVI)-RELATED"/>
    <property type="match status" value="1"/>
</dbReference>
<evidence type="ECO:0000256" key="3">
    <source>
        <dbReference type="ARBA" id="ARBA00022827"/>
    </source>
</evidence>
<dbReference type="InterPro" id="IPR029058">
    <property type="entry name" value="AB_hydrolase_fold"/>
</dbReference>
<dbReference type="KEGG" id="psuu:Psuf_080580"/>
<keyword evidence="7" id="KW-1185">Reference proteome</keyword>
<evidence type="ECO:0000313" key="6">
    <source>
        <dbReference type="EMBL" id="BCB90745.1"/>
    </source>
</evidence>
<dbReference type="Gene3D" id="3.40.50.1820">
    <property type="entry name" value="alpha/beta hydrolase"/>
    <property type="match status" value="1"/>
</dbReference>
<evidence type="ECO:0000256" key="1">
    <source>
        <dbReference type="ARBA" id="ARBA00001974"/>
    </source>
</evidence>
<dbReference type="SUPFAM" id="SSF51905">
    <property type="entry name" value="FAD/NAD(P)-binding domain"/>
    <property type="match status" value="1"/>
</dbReference>
<dbReference type="GO" id="GO:0071949">
    <property type="term" value="F:FAD binding"/>
    <property type="evidence" value="ECO:0007669"/>
    <property type="project" value="InterPro"/>
</dbReference>